<organism evidence="1 2">
    <name type="scientific">Linderina pennispora</name>
    <dbReference type="NCBI Taxonomy" id="61395"/>
    <lineage>
        <taxon>Eukaryota</taxon>
        <taxon>Fungi</taxon>
        <taxon>Fungi incertae sedis</taxon>
        <taxon>Zoopagomycota</taxon>
        <taxon>Kickxellomycotina</taxon>
        <taxon>Kickxellomycetes</taxon>
        <taxon>Kickxellales</taxon>
        <taxon>Kickxellaceae</taxon>
        <taxon>Linderina</taxon>
    </lineage>
</organism>
<evidence type="ECO:0008006" key="3">
    <source>
        <dbReference type="Google" id="ProtNLM"/>
    </source>
</evidence>
<dbReference type="InterPro" id="IPR015943">
    <property type="entry name" value="WD40/YVTN_repeat-like_dom_sf"/>
</dbReference>
<dbReference type="OrthoDB" id="5536067at2759"/>
<dbReference type="InterPro" id="IPR036322">
    <property type="entry name" value="WD40_repeat_dom_sf"/>
</dbReference>
<proteinExistence type="predicted"/>
<reference evidence="1 2" key="1">
    <citation type="submission" date="2016-07" db="EMBL/GenBank/DDBJ databases">
        <title>Pervasive Adenine N6-methylation of Active Genes in Fungi.</title>
        <authorList>
            <consortium name="DOE Joint Genome Institute"/>
            <person name="Mondo S.J."/>
            <person name="Dannebaum R.O."/>
            <person name="Kuo R.C."/>
            <person name="Labutti K."/>
            <person name="Haridas S."/>
            <person name="Kuo A."/>
            <person name="Salamov A."/>
            <person name="Ahrendt S.R."/>
            <person name="Lipzen A."/>
            <person name="Sullivan W."/>
            <person name="Andreopoulos W.B."/>
            <person name="Clum A."/>
            <person name="Lindquist E."/>
            <person name="Daum C."/>
            <person name="Ramamoorthy G.K."/>
            <person name="Gryganskyi A."/>
            <person name="Culley D."/>
            <person name="Magnuson J.K."/>
            <person name="James T.Y."/>
            <person name="O'Malley M.A."/>
            <person name="Stajich J.E."/>
            <person name="Spatafora J.W."/>
            <person name="Visel A."/>
            <person name="Grigoriev I.V."/>
        </authorList>
    </citation>
    <scope>NUCLEOTIDE SEQUENCE [LARGE SCALE GENOMIC DNA]</scope>
    <source>
        <strain evidence="1 2">ATCC 12442</strain>
    </source>
</reference>
<dbReference type="Proteomes" id="UP000193922">
    <property type="component" value="Unassembled WGS sequence"/>
</dbReference>
<dbReference type="AlphaFoldDB" id="A0A1Y1WIG1"/>
<sequence>MHLAPLGSSESIETVLDQFRRNHVTILNAGKVKDKNETAIRSLRMHGGGSLMLGCTGRTIIMWDTENFVQKGTLRLMGDINDVYDVGGDYLVANSTQSKVGVWKRDSSNFMWCFSGARQFSRKSDGCRIATAIKVNTKWANSICG</sequence>
<accession>A0A1Y1WIG1</accession>
<keyword evidence="2" id="KW-1185">Reference proteome</keyword>
<dbReference type="SUPFAM" id="SSF50978">
    <property type="entry name" value="WD40 repeat-like"/>
    <property type="match status" value="1"/>
</dbReference>
<dbReference type="EMBL" id="MCFD01000002">
    <property type="protein sequence ID" value="ORX73262.1"/>
    <property type="molecule type" value="Genomic_DNA"/>
</dbReference>
<gene>
    <name evidence="1" type="ORF">DL89DRAFT_90464</name>
</gene>
<dbReference type="Gene3D" id="2.130.10.10">
    <property type="entry name" value="YVTN repeat-like/Quinoprotein amine dehydrogenase"/>
    <property type="match status" value="1"/>
</dbReference>
<dbReference type="RefSeq" id="XP_040746602.1">
    <property type="nucleotide sequence ID" value="XM_040892233.1"/>
</dbReference>
<dbReference type="GeneID" id="63808881"/>
<evidence type="ECO:0000313" key="2">
    <source>
        <dbReference type="Proteomes" id="UP000193922"/>
    </source>
</evidence>
<comment type="caution">
    <text evidence="1">The sequence shown here is derived from an EMBL/GenBank/DDBJ whole genome shotgun (WGS) entry which is preliminary data.</text>
</comment>
<protein>
    <recommendedName>
        <fullName evidence="3">WD40 repeat-like protein</fullName>
    </recommendedName>
</protein>
<name>A0A1Y1WIG1_9FUNG</name>
<evidence type="ECO:0000313" key="1">
    <source>
        <dbReference type="EMBL" id="ORX73262.1"/>
    </source>
</evidence>